<dbReference type="InterPro" id="IPR052514">
    <property type="entry name" value="SAM-dependent_MTase"/>
</dbReference>
<reference evidence="2" key="1">
    <citation type="submission" date="2022-04" db="EMBL/GenBank/DDBJ databases">
        <title>Lysobacter sp. CAU 1642 isolated from sea sand.</title>
        <authorList>
            <person name="Kim W."/>
        </authorList>
    </citation>
    <scope>NUCLEOTIDE SEQUENCE</scope>
    <source>
        <strain evidence="2">CAU 1642</strain>
    </source>
</reference>
<evidence type="ECO:0000313" key="2">
    <source>
        <dbReference type="EMBL" id="MCK7594461.1"/>
    </source>
</evidence>
<organism evidence="2 3">
    <name type="scientific">Pseudomarimonas salicorniae</name>
    <dbReference type="NCBI Taxonomy" id="2933270"/>
    <lineage>
        <taxon>Bacteria</taxon>
        <taxon>Pseudomonadati</taxon>
        <taxon>Pseudomonadota</taxon>
        <taxon>Gammaproteobacteria</taxon>
        <taxon>Lysobacterales</taxon>
        <taxon>Lysobacteraceae</taxon>
        <taxon>Pseudomarimonas</taxon>
    </lineage>
</organism>
<comment type="caution">
    <text evidence="2">The sequence shown here is derived from an EMBL/GenBank/DDBJ whole genome shotgun (WGS) entry which is preliminary data.</text>
</comment>
<dbReference type="PANTHER" id="PTHR34203">
    <property type="entry name" value="METHYLTRANSFERASE, FKBM FAMILY PROTEIN"/>
    <property type="match status" value="1"/>
</dbReference>
<dbReference type="InterPro" id="IPR006342">
    <property type="entry name" value="FkbM_mtfrase"/>
</dbReference>
<keyword evidence="3" id="KW-1185">Reference proteome</keyword>
<dbReference type="EMBL" id="JALNMH010000010">
    <property type="protein sequence ID" value="MCK7594461.1"/>
    <property type="molecule type" value="Genomic_DNA"/>
</dbReference>
<dbReference type="RefSeq" id="WP_248209718.1">
    <property type="nucleotide sequence ID" value="NZ_JALNMH010000010.1"/>
</dbReference>
<dbReference type="Pfam" id="PF05050">
    <property type="entry name" value="Methyltransf_21"/>
    <property type="match status" value="1"/>
</dbReference>
<dbReference type="Gene3D" id="3.40.50.150">
    <property type="entry name" value="Vaccinia Virus protein VP39"/>
    <property type="match status" value="1"/>
</dbReference>
<dbReference type="GO" id="GO:0008168">
    <property type="term" value="F:methyltransferase activity"/>
    <property type="evidence" value="ECO:0007669"/>
    <property type="project" value="UniProtKB-KW"/>
</dbReference>
<feature type="domain" description="Methyltransferase FkbM" evidence="1">
    <location>
        <begin position="48"/>
        <end position="187"/>
    </location>
</feature>
<evidence type="ECO:0000259" key="1">
    <source>
        <dbReference type="Pfam" id="PF05050"/>
    </source>
</evidence>
<sequence>MIREIRIAGQPRLVESDDRYLEQVGVEFEPHMVQLFRALLGNDEVVCDIGANLGLTALFFSSVAKQTYAFEPSPTTFKFLSQNLSRNGIGNVEALNIGLGECEAETSITFATNNRSGAYVSEKVRPSQGHTTECIKIRTLDSVCGERNLRPTFLKLDVEGFEQSVLRGARRVLSDCQPTVVLEMNHFCLDVLQRITIPDFLDFLRSVFPVLHAVDADNRTIVDLHVPDGAYMVMHEHVVRNRFPNLVGGFDSSMRNRLQSLSG</sequence>
<dbReference type="PANTHER" id="PTHR34203:SF15">
    <property type="entry name" value="SLL1173 PROTEIN"/>
    <property type="match status" value="1"/>
</dbReference>
<dbReference type="InterPro" id="IPR029063">
    <property type="entry name" value="SAM-dependent_MTases_sf"/>
</dbReference>
<gene>
    <name evidence="2" type="ORF">M0G41_12360</name>
</gene>
<dbReference type="Proteomes" id="UP001431449">
    <property type="component" value="Unassembled WGS sequence"/>
</dbReference>
<keyword evidence="2" id="KW-0808">Transferase</keyword>
<proteinExistence type="predicted"/>
<dbReference type="SUPFAM" id="SSF53335">
    <property type="entry name" value="S-adenosyl-L-methionine-dependent methyltransferases"/>
    <property type="match status" value="1"/>
</dbReference>
<evidence type="ECO:0000313" key="3">
    <source>
        <dbReference type="Proteomes" id="UP001431449"/>
    </source>
</evidence>
<dbReference type="NCBIfam" id="TIGR01444">
    <property type="entry name" value="fkbM_fam"/>
    <property type="match status" value="1"/>
</dbReference>
<name>A0ABT0GIT1_9GAMM</name>
<protein>
    <submittedName>
        <fullName evidence="2">FkbM family methyltransferase</fullName>
    </submittedName>
</protein>
<dbReference type="GO" id="GO:0032259">
    <property type="term" value="P:methylation"/>
    <property type="evidence" value="ECO:0007669"/>
    <property type="project" value="UniProtKB-KW"/>
</dbReference>
<keyword evidence="2" id="KW-0489">Methyltransferase</keyword>
<accession>A0ABT0GIT1</accession>